<proteinExistence type="predicted"/>
<comment type="caution">
    <text evidence="1">The sequence shown here is derived from an EMBL/GenBank/DDBJ whole genome shotgun (WGS) entry which is preliminary data.</text>
</comment>
<name>A0AAW1UZZ6_9CUCU</name>
<keyword evidence="2" id="KW-1185">Reference proteome</keyword>
<dbReference type="EMBL" id="JARQZJ010000098">
    <property type="protein sequence ID" value="KAK9886083.1"/>
    <property type="molecule type" value="Genomic_DNA"/>
</dbReference>
<dbReference type="AlphaFoldDB" id="A0AAW1UZZ6"/>
<organism evidence="1 2">
    <name type="scientific">Henosepilachna vigintioctopunctata</name>
    <dbReference type="NCBI Taxonomy" id="420089"/>
    <lineage>
        <taxon>Eukaryota</taxon>
        <taxon>Metazoa</taxon>
        <taxon>Ecdysozoa</taxon>
        <taxon>Arthropoda</taxon>
        <taxon>Hexapoda</taxon>
        <taxon>Insecta</taxon>
        <taxon>Pterygota</taxon>
        <taxon>Neoptera</taxon>
        <taxon>Endopterygota</taxon>
        <taxon>Coleoptera</taxon>
        <taxon>Polyphaga</taxon>
        <taxon>Cucujiformia</taxon>
        <taxon>Coccinelloidea</taxon>
        <taxon>Coccinellidae</taxon>
        <taxon>Epilachninae</taxon>
        <taxon>Epilachnini</taxon>
        <taxon>Henosepilachna</taxon>
    </lineage>
</organism>
<reference evidence="1 2" key="1">
    <citation type="submission" date="2023-03" db="EMBL/GenBank/DDBJ databases">
        <title>Genome insight into feeding habits of ladybird beetles.</title>
        <authorList>
            <person name="Li H.-S."/>
            <person name="Huang Y.-H."/>
            <person name="Pang H."/>
        </authorList>
    </citation>
    <scope>NUCLEOTIDE SEQUENCE [LARGE SCALE GENOMIC DNA]</scope>
    <source>
        <strain evidence="1">SYSU_2023b</strain>
        <tissue evidence="1">Whole body</tissue>
    </source>
</reference>
<evidence type="ECO:0000313" key="2">
    <source>
        <dbReference type="Proteomes" id="UP001431783"/>
    </source>
</evidence>
<protein>
    <submittedName>
        <fullName evidence="1">Uncharacterized protein</fullName>
    </submittedName>
</protein>
<gene>
    <name evidence="1" type="ORF">WA026_014868</name>
</gene>
<dbReference type="Proteomes" id="UP001431783">
    <property type="component" value="Unassembled WGS sequence"/>
</dbReference>
<sequence length="118" mass="13215">MSCCKKHALIWTFPRKIMSEKSPLSTKCGAKNFCNYTPALHNFFYIRALAEKAINDVLFESSQGTLHRHSVKINEGFSYESSTVASPVDSVPQIASPQQQGFSSAQNDRLVNFFSGYE</sequence>
<accession>A0AAW1UZZ6</accession>
<evidence type="ECO:0000313" key="1">
    <source>
        <dbReference type="EMBL" id="KAK9886083.1"/>
    </source>
</evidence>